<dbReference type="Pfam" id="PF00059">
    <property type="entry name" value="Lectin_C"/>
    <property type="match status" value="1"/>
</dbReference>
<protein>
    <recommendedName>
        <fullName evidence="2">C-type lectin domain-containing protein</fullName>
    </recommendedName>
</protein>
<evidence type="ECO:0000256" key="1">
    <source>
        <dbReference type="SAM" id="SignalP"/>
    </source>
</evidence>
<dbReference type="Gene3D" id="3.10.100.10">
    <property type="entry name" value="Mannose-Binding Protein A, subunit A"/>
    <property type="match status" value="1"/>
</dbReference>
<dbReference type="AlphaFoldDB" id="A0AAV2SGE1"/>
<dbReference type="Proteomes" id="UP001497623">
    <property type="component" value="Unassembled WGS sequence"/>
</dbReference>
<reference evidence="3 4" key="1">
    <citation type="submission" date="2024-05" db="EMBL/GenBank/DDBJ databases">
        <authorList>
            <person name="Wallberg A."/>
        </authorList>
    </citation>
    <scope>NUCLEOTIDE SEQUENCE [LARGE SCALE GENOMIC DNA]</scope>
</reference>
<dbReference type="SMART" id="SM00034">
    <property type="entry name" value="CLECT"/>
    <property type="match status" value="1"/>
</dbReference>
<feature type="chain" id="PRO_5043785852" description="C-type lectin domain-containing protein" evidence="1">
    <location>
        <begin position="24"/>
        <end position="323"/>
    </location>
</feature>
<accession>A0AAV2SGE1</accession>
<dbReference type="InterPro" id="IPR016186">
    <property type="entry name" value="C-type_lectin-like/link_sf"/>
</dbReference>
<dbReference type="CDD" id="cd00037">
    <property type="entry name" value="CLECT"/>
    <property type="match status" value="1"/>
</dbReference>
<keyword evidence="1" id="KW-0732">Signal</keyword>
<organism evidence="3 4">
    <name type="scientific">Meganyctiphanes norvegica</name>
    <name type="common">Northern krill</name>
    <name type="synonym">Thysanopoda norvegica</name>
    <dbReference type="NCBI Taxonomy" id="48144"/>
    <lineage>
        <taxon>Eukaryota</taxon>
        <taxon>Metazoa</taxon>
        <taxon>Ecdysozoa</taxon>
        <taxon>Arthropoda</taxon>
        <taxon>Crustacea</taxon>
        <taxon>Multicrustacea</taxon>
        <taxon>Malacostraca</taxon>
        <taxon>Eumalacostraca</taxon>
        <taxon>Eucarida</taxon>
        <taxon>Euphausiacea</taxon>
        <taxon>Euphausiidae</taxon>
        <taxon>Meganyctiphanes</taxon>
    </lineage>
</organism>
<keyword evidence="4" id="KW-1185">Reference proteome</keyword>
<sequence>MFIMSTTSLLVTALSLLVTLVQGRDHLRVDEPGLEVTTTRAVDVTDDGIIRDTPISVKRLPGGGSLEVAEVGVVDNSLSYLVRGAPGGGDAMPSCVQKSRCTKSGGICQEEGSCPGKLALVSGCSRRCSCCAPIPTVDQCSKEDGFCAVTGDRCNGTIKLLHNFCDDQCTCCVPDNQGDSECVSPWVSIGESAGCFLFVQSSLNWDDARAYCQNEEGDLAVLNVESKRIEMVDYLEDSGLKHTSSTEYPKFWLGATDRSGTWLWLNGSPVTDGGWKGNQEPDDDAGDDTCMYVYTKPYPPGRYDLLFDYYCTFNVGTYFICEK</sequence>
<proteinExistence type="predicted"/>
<feature type="signal peptide" evidence="1">
    <location>
        <begin position="1"/>
        <end position="23"/>
    </location>
</feature>
<dbReference type="InterPro" id="IPR051004">
    <property type="entry name" value="DC-SIGN_domain-containing"/>
</dbReference>
<dbReference type="SUPFAM" id="SSF56436">
    <property type="entry name" value="C-type lectin-like"/>
    <property type="match status" value="1"/>
</dbReference>
<dbReference type="InterPro" id="IPR001304">
    <property type="entry name" value="C-type_lectin-like"/>
</dbReference>
<name>A0AAV2SGE1_MEGNR</name>
<dbReference type="PANTHER" id="PTHR22802">
    <property type="entry name" value="C-TYPE LECTIN SUPERFAMILY MEMBER"/>
    <property type="match status" value="1"/>
</dbReference>
<comment type="caution">
    <text evidence="3">The sequence shown here is derived from an EMBL/GenBank/DDBJ whole genome shotgun (WGS) entry which is preliminary data.</text>
</comment>
<dbReference type="PANTHER" id="PTHR22802:SF396">
    <property type="entry name" value="C-TYPE LECTIN DOMAIN-CONTAINING PROTEIN"/>
    <property type="match status" value="1"/>
</dbReference>
<evidence type="ECO:0000313" key="4">
    <source>
        <dbReference type="Proteomes" id="UP001497623"/>
    </source>
</evidence>
<dbReference type="InterPro" id="IPR016187">
    <property type="entry name" value="CTDL_fold"/>
</dbReference>
<dbReference type="EMBL" id="CAXKWB010063103">
    <property type="protein sequence ID" value="CAL4186186.1"/>
    <property type="molecule type" value="Genomic_DNA"/>
</dbReference>
<evidence type="ECO:0000259" key="2">
    <source>
        <dbReference type="PROSITE" id="PS50041"/>
    </source>
</evidence>
<dbReference type="PROSITE" id="PS50041">
    <property type="entry name" value="C_TYPE_LECTIN_2"/>
    <property type="match status" value="1"/>
</dbReference>
<feature type="domain" description="C-type lectin" evidence="2">
    <location>
        <begin position="191"/>
        <end position="312"/>
    </location>
</feature>
<evidence type="ECO:0000313" key="3">
    <source>
        <dbReference type="EMBL" id="CAL4186186.1"/>
    </source>
</evidence>
<gene>
    <name evidence="3" type="ORF">MNOR_LOCUS36030</name>
</gene>